<evidence type="ECO:0000256" key="3">
    <source>
        <dbReference type="ARBA" id="ARBA00022989"/>
    </source>
</evidence>
<evidence type="ECO:0000256" key="2">
    <source>
        <dbReference type="ARBA" id="ARBA00022692"/>
    </source>
</evidence>
<evidence type="ECO:0008006" key="7">
    <source>
        <dbReference type="Google" id="ProtNLM"/>
    </source>
</evidence>
<evidence type="ECO:0000313" key="6">
    <source>
        <dbReference type="EMBL" id="AIE95468.1"/>
    </source>
</evidence>
<accession>A0A075FVX5</accession>
<feature type="transmembrane region" description="Helical" evidence="5">
    <location>
        <begin position="97"/>
        <end position="123"/>
    </location>
</feature>
<name>A0A075FVX5_9EURY</name>
<proteinExistence type="predicted"/>
<feature type="transmembrane region" description="Helical" evidence="5">
    <location>
        <begin position="6"/>
        <end position="21"/>
    </location>
</feature>
<dbReference type="GO" id="GO:0016020">
    <property type="term" value="C:membrane"/>
    <property type="evidence" value="ECO:0007669"/>
    <property type="project" value="UniProtKB-SubCell"/>
</dbReference>
<keyword evidence="3 5" id="KW-1133">Transmembrane helix</keyword>
<evidence type="ECO:0000256" key="5">
    <source>
        <dbReference type="SAM" id="Phobius"/>
    </source>
</evidence>
<dbReference type="GO" id="GO:0009403">
    <property type="term" value="P:toxin biosynthetic process"/>
    <property type="evidence" value="ECO:0007669"/>
    <property type="project" value="InterPro"/>
</dbReference>
<dbReference type="PANTHER" id="PTHR37306">
    <property type="entry name" value="COLICIN V PRODUCTION PROTEIN"/>
    <property type="match status" value="1"/>
</dbReference>
<evidence type="ECO:0000256" key="1">
    <source>
        <dbReference type="ARBA" id="ARBA00004141"/>
    </source>
</evidence>
<comment type="subcellular location">
    <subcellularLocation>
        <location evidence="1">Membrane</location>
        <topology evidence="1">Multi-pass membrane protein</topology>
    </subcellularLocation>
</comment>
<reference evidence="6" key="1">
    <citation type="journal article" date="2014" name="Genome Biol. Evol.">
        <title>Pangenome evidence for extensive interdomain horizontal transfer affecting lineage core and shell genes in uncultured planktonic thaumarchaeota and euryarchaeota.</title>
        <authorList>
            <person name="Deschamps P."/>
            <person name="Zivanovic Y."/>
            <person name="Moreira D."/>
            <person name="Rodriguez-Valera F."/>
            <person name="Lopez-Garcia P."/>
        </authorList>
    </citation>
    <scope>NUCLEOTIDE SEQUENCE</scope>
</reference>
<dbReference type="InterPro" id="IPR003825">
    <property type="entry name" value="Colicin-V_CvpA"/>
</dbReference>
<dbReference type="AlphaFoldDB" id="A0A075FVX5"/>
<dbReference type="EMBL" id="KF900453">
    <property type="protein sequence ID" value="AIE95468.1"/>
    <property type="molecule type" value="Genomic_DNA"/>
</dbReference>
<organism evidence="6">
    <name type="scientific">uncultured marine group II/III euryarchaeote AD1000_66_E09</name>
    <dbReference type="NCBI Taxonomy" id="1457798"/>
    <lineage>
        <taxon>Archaea</taxon>
        <taxon>Methanobacteriati</taxon>
        <taxon>Methanobacteriota</taxon>
        <taxon>environmental samples</taxon>
    </lineage>
</organism>
<evidence type="ECO:0000256" key="4">
    <source>
        <dbReference type="ARBA" id="ARBA00023136"/>
    </source>
</evidence>
<sequence>MNWLDFSIIAFIAVVALTAFRRGFIREFLGLIAVVAGVIVAGLFHDDVAISLETLTGETTWAHISTFLAIFLAISIAGWVISLVLRSTVDLFVLGWADHAAGAIFGIIKSIIIIQAAMMIFVFQPALGLEEVIADSLIAPIFLDSTSIVRALLPDEFNRAVQDFFS</sequence>
<dbReference type="Pfam" id="PF02674">
    <property type="entry name" value="Colicin_V"/>
    <property type="match status" value="1"/>
</dbReference>
<dbReference type="PANTHER" id="PTHR37306:SF1">
    <property type="entry name" value="COLICIN V PRODUCTION PROTEIN"/>
    <property type="match status" value="1"/>
</dbReference>
<feature type="transmembrane region" description="Helical" evidence="5">
    <location>
        <begin position="28"/>
        <end position="44"/>
    </location>
</feature>
<keyword evidence="4 5" id="KW-0472">Membrane</keyword>
<keyword evidence="2 5" id="KW-0812">Transmembrane</keyword>
<protein>
    <recommendedName>
        <fullName evidence="7">CvpA family protein</fullName>
    </recommendedName>
</protein>
<feature type="transmembrane region" description="Helical" evidence="5">
    <location>
        <begin position="64"/>
        <end position="85"/>
    </location>
</feature>